<evidence type="ECO:0000313" key="2">
    <source>
        <dbReference type="EMBL" id="RCH80015.1"/>
    </source>
</evidence>
<sequence>MADIGDRNEENVKSFSSSSRRNKNTVKDIIQALVTLNFFRMDYSRKKHLAVVDIVITALSQVWKAHWRSVIDNVSFDVYSTLQQTHTVLQLLYSCFTAACR</sequence>
<accession>A0A367IQS7</accession>
<dbReference type="EMBL" id="PJQM01006232">
    <property type="protein sequence ID" value="RCH80015.1"/>
    <property type="molecule type" value="Genomic_DNA"/>
</dbReference>
<gene>
    <name evidence="2" type="ORF">CU098_006806</name>
</gene>
<comment type="caution">
    <text evidence="2">The sequence shown here is derived from an EMBL/GenBank/DDBJ whole genome shotgun (WGS) entry which is preliminary data.</text>
</comment>
<protein>
    <submittedName>
        <fullName evidence="2">Uncharacterized protein</fullName>
    </submittedName>
</protein>
<keyword evidence="3" id="KW-1185">Reference proteome</keyword>
<dbReference type="AlphaFoldDB" id="A0A367IQS7"/>
<proteinExistence type="predicted"/>
<feature type="region of interest" description="Disordered" evidence="1">
    <location>
        <begin position="1"/>
        <end position="22"/>
    </location>
</feature>
<feature type="compositionally biased region" description="Basic and acidic residues" evidence="1">
    <location>
        <begin position="1"/>
        <end position="12"/>
    </location>
</feature>
<organism evidence="2 3">
    <name type="scientific">Rhizopus stolonifer</name>
    <name type="common">Rhizopus nigricans</name>
    <dbReference type="NCBI Taxonomy" id="4846"/>
    <lineage>
        <taxon>Eukaryota</taxon>
        <taxon>Fungi</taxon>
        <taxon>Fungi incertae sedis</taxon>
        <taxon>Mucoromycota</taxon>
        <taxon>Mucoromycotina</taxon>
        <taxon>Mucoromycetes</taxon>
        <taxon>Mucorales</taxon>
        <taxon>Mucorineae</taxon>
        <taxon>Rhizopodaceae</taxon>
        <taxon>Rhizopus</taxon>
    </lineage>
</organism>
<evidence type="ECO:0000256" key="1">
    <source>
        <dbReference type="SAM" id="MobiDB-lite"/>
    </source>
</evidence>
<dbReference type="Proteomes" id="UP000253551">
    <property type="component" value="Unassembled WGS sequence"/>
</dbReference>
<name>A0A367IQS7_RHIST</name>
<evidence type="ECO:0000313" key="3">
    <source>
        <dbReference type="Proteomes" id="UP000253551"/>
    </source>
</evidence>
<reference evidence="2 3" key="1">
    <citation type="journal article" date="2018" name="G3 (Bethesda)">
        <title>Phylogenetic and Phylogenomic Definition of Rhizopus Species.</title>
        <authorList>
            <person name="Gryganskyi A.P."/>
            <person name="Golan J."/>
            <person name="Dolatabadi S."/>
            <person name="Mondo S."/>
            <person name="Robb S."/>
            <person name="Idnurm A."/>
            <person name="Muszewska A."/>
            <person name="Steczkiewicz K."/>
            <person name="Masonjones S."/>
            <person name="Liao H.L."/>
            <person name="Gajdeczka M.T."/>
            <person name="Anike F."/>
            <person name="Vuek A."/>
            <person name="Anishchenko I.M."/>
            <person name="Voigt K."/>
            <person name="de Hoog G.S."/>
            <person name="Smith M.E."/>
            <person name="Heitman J."/>
            <person name="Vilgalys R."/>
            <person name="Stajich J.E."/>
        </authorList>
    </citation>
    <scope>NUCLEOTIDE SEQUENCE [LARGE SCALE GENOMIC DNA]</scope>
    <source>
        <strain evidence="2 3">LSU 92-RS-03</strain>
    </source>
</reference>